<accession>A0A165CMM8</accession>
<sequence>MYPACMWKPSSAADVIMMTTEALKFIMLNACLISNSQQLGRRSAASTLLAGVIQLGSLLGSTSIQSSPLWNRNQEPSAAGSYALVKYSAEVAFVFRKQRDYRFAHLIFSQTFLFKTIVSYLRNESSIFACGSRLKCARVRSSRDVMIDSSRWPKHSGKRMERVS</sequence>
<dbReference type="InParanoid" id="A0A165CMM8"/>
<evidence type="ECO:0000313" key="1">
    <source>
        <dbReference type="EMBL" id="KZT03087.1"/>
    </source>
</evidence>
<reference evidence="1 2" key="1">
    <citation type="journal article" date="2016" name="Mol. Biol. Evol.">
        <title>Comparative Genomics of Early-Diverging Mushroom-Forming Fungi Provides Insights into the Origins of Lignocellulose Decay Capabilities.</title>
        <authorList>
            <person name="Nagy L.G."/>
            <person name="Riley R."/>
            <person name="Tritt A."/>
            <person name="Adam C."/>
            <person name="Daum C."/>
            <person name="Floudas D."/>
            <person name="Sun H."/>
            <person name="Yadav J.S."/>
            <person name="Pangilinan J."/>
            <person name="Larsson K.H."/>
            <person name="Matsuura K."/>
            <person name="Barry K."/>
            <person name="Labutti K."/>
            <person name="Kuo R."/>
            <person name="Ohm R.A."/>
            <person name="Bhattacharya S.S."/>
            <person name="Shirouzu T."/>
            <person name="Yoshinaga Y."/>
            <person name="Martin F.M."/>
            <person name="Grigoriev I.V."/>
            <person name="Hibbett D.S."/>
        </authorList>
    </citation>
    <scope>NUCLEOTIDE SEQUENCE [LARGE SCALE GENOMIC DNA]</scope>
    <source>
        <strain evidence="1 2">93-53</strain>
    </source>
</reference>
<dbReference type="EMBL" id="KV427647">
    <property type="protein sequence ID" value="KZT03087.1"/>
    <property type="molecule type" value="Genomic_DNA"/>
</dbReference>
<gene>
    <name evidence="1" type="ORF">LAESUDRAFT_384458</name>
</gene>
<organism evidence="1 2">
    <name type="scientific">Laetiporus sulphureus 93-53</name>
    <dbReference type="NCBI Taxonomy" id="1314785"/>
    <lineage>
        <taxon>Eukaryota</taxon>
        <taxon>Fungi</taxon>
        <taxon>Dikarya</taxon>
        <taxon>Basidiomycota</taxon>
        <taxon>Agaricomycotina</taxon>
        <taxon>Agaricomycetes</taxon>
        <taxon>Polyporales</taxon>
        <taxon>Laetiporus</taxon>
    </lineage>
</organism>
<dbReference type="RefSeq" id="XP_040760827.1">
    <property type="nucleotide sequence ID" value="XM_040902263.1"/>
</dbReference>
<keyword evidence="2" id="KW-1185">Reference proteome</keyword>
<proteinExistence type="predicted"/>
<name>A0A165CMM8_9APHY</name>
<dbReference type="AlphaFoldDB" id="A0A165CMM8"/>
<dbReference type="GeneID" id="63819294"/>
<evidence type="ECO:0000313" key="2">
    <source>
        <dbReference type="Proteomes" id="UP000076871"/>
    </source>
</evidence>
<protein>
    <submittedName>
        <fullName evidence="1">Uncharacterized protein</fullName>
    </submittedName>
</protein>
<dbReference type="Proteomes" id="UP000076871">
    <property type="component" value="Unassembled WGS sequence"/>
</dbReference>